<keyword evidence="6 8" id="KW-1133">Transmembrane helix</keyword>
<dbReference type="STRING" id="1105367.CG50_11800"/>
<sequence>MKRGPATGALGLIYALTVLFLLLPLAVGVAYAFNTGMMGKQVTRFTGLTLAWFPAAWNDLSLRRAVWASLVSASWVAVLSLAVGAMLGHAMVRHPSVTVRRVLSGLSYTLLIVPESVLGVSLLLFYSETGVPLGMATLVMGITPVEIAVVALIVRARLLTLDPAIEAAAADLGAGPLRVLWLIVLPQLAPALAAAGVMAWTFAFDNVVIASFLATPQVSTLAVYLYGSLHYGPSPAVFAAAAAVFGVTLVALCLCLVLLARARSLGKAARAL</sequence>
<dbReference type="EMBL" id="JFZB01000005">
    <property type="protein sequence ID" value="KFI28884.1"/>
    <property type="molecule type" value="Genomic_DNA"/>
</dbReference>
<keyword evidence="7 8" id="KW-0472">Membrane</keyword>
<dbReference type="GO" id="GO:0055085">
    <property type="term" value="P:transmembrane transport"/>
    <property type="evidence" value="ECO:0007669"/>
    <property type="project" value="InterPro"/>
</dbReference>
<gene>
    <name evidence="10" type="ORF">CG50_11800</name>
</gene>
<feature type="transmembrane region" description="Helical" evidence="8">
    <location>
        <begin position="138"/>
        <end position="159"/>
    </location>
</feature>
<keyword evidence="5 8" id="KW-0812">Transmembrane</keyword>
<dbReference type="Proteomes" id="UP000028824">
    <property type="component" value="Unassembled WGS sequence"/>
</dbReference>
<protein>
    <recommendedName>
        <fullName evidence="9">ABC transmembrane type-1 domain-containing protein</fullName>
    </recommendedName>
</protein>
<comment type="subcellular location">
    <subcellularLocation>
        <location evidence="1 8">Cell membrane</location>
        <topology evidence="1 8">Multi-pass membrane protein</topology>
    </subcellularLocation>
</comment>
<evidence type="ECO:0000256" key="8">
    <source>
        <dbReference type="RuleBase" id="RU363032"/>
    </source>
</evidence>
<evidence type="ECO:0000256" key="5">
    <source>
        <dbReference type="ARBA" id="ARBA00022692"/>
    </source>
</evidence>
<dbReference type="CDD" id="cd06261">
    <property type="entry name" value="TM_PBP2"/>
    <property type="match status" value="1"/>
</dbReference>
<dbReference type="InterPro" id="IPR035906">
    <property type="entry name" value="MetI-like_sf"/>
</dbReference>
<dbReference type="PANTHER" id="PTHR43848">
    <property type="entry name" value="PUTRESCINE TRANSPORT SYSTEM PERMEASE PROTEIN POTI"/>
    <property type="match status" value="1"/>
</dbReference>
<dbReference type="Gene3D" id="1.10.3720.10">
    <property type="entry name" value="MetI-like"/>
    <property type="match status" value="1"/>
</dbReference>
<feature type="domain" description="ABC transmembrane type-1" evidence="9">
    <location>
        <begin position="66"/>
        <end position="260"/>
    </location>
</feature>
<feature type="transmembrane region" description="Helical" evidence="8">
    <location>
        <begin position="238"/>
        <end position="260"/>
    </location>
</feature>
<dbReference type="AlphaFoldDB" id="A0A086Y3N4"/>
<dbReference type="eggNOG" id="COG1177">
    <property type="taxonomic scope" value="Bacteria"/>
</dbReference>
<dbReference type="InterPro" id="IPR051789">
    <property type="entry name" value="Bact_Polyamine_Transport"/>
</dbReference>
<reference evidence="10 11" key="1">
    <citation type="submission" date="2014-03" db="EMBL/GenBank/DDBJ databases">
        <title>Genome of Paenirhodobacter enshiensis DW2-9.</title>
        <authorList>
            <person name="Wang D."/>
            <person name="Wang G."/>
        </authorList>
    </citation>
    <scope>NUCLEOTIDE SEQUENCE [LARGE SCALE GENOMIC DNA]</scope>
    <source>
        <strain evidence="10 11">DW2-9</strain>
    </source>
</reference>
<proteinExistence type="inferred from homology"/>
<keyword evidence="3 8" id="KW-0813">Transport</keyword>
<dbReference type="SUPFAM" id="SSF161098">
    <property type="entry name" value="MetI-like"/>
    <property type="match status" value="1"/>
</dbReference>
<feature type="transmembrane region" description="Helical" evidence="8">
    <location>
        <begin position="179"/>
        <end position="200"/>
    </location>
</feature>
<keyword evidence="11" id="KW-1185">Reference proteome</keyword>
<comment type="similarity">
    <text evidence="2">Belongs to the binding-protein-dependent transport system permease family. CysTW subfamily.</text>
</comment>
<comment type="caution">
    <text evidence="10">The sequence shown here is derived from an EMBL/GenBank/DDBJ whole genome shotgun (WGS) entry which is preliminary data.</text>
</comment>
<evidence type="ECO:0000256" key="2">
    <source>
        <dbReference type="ARBA" id="ARBA00007069"/>
    </source>
</evidence>
<dbReference type="GO" id="GO:0005886">
    <property type="term" value="C:plasma membrane"/>
    <property type="evidence" value="ECO:0007669"/>
    <property type="project" value="UniProtKB-SubCell"/>
</dbReference>
<evidence type="ECO:0000313" key="11">
    <source>
        <dbReference type="Proteomes" id="UP000028824"/>
    </source>
</evidence>
<evidence type="ECO:0000259" key="9">
    <source>
        <dbReference type="PROSITE" id="PS50928"/>
    </source>
</evidence>
<evidence type="ECO:0000256" key="6">
    <source>
        <dbReference type="ARBA" id="ARBA00022989"/>
    </source>
</evidence>
<feature type="transmembrane region" description="Helical" evidence="8">
    <location>
        <begin position="107"/>
        <end position="126"/>
    </location>
</feature>
<evidence type="ECO:0000256" key="1">
    <source>
        <dbReference type="ARBA" id="ARBA00004651"/>
    </source>
</evidence>
<evidence type="ECO:0000256" key="7">
    <source>
        <dbReference type="ARBA" id="ARBA00023136"/>
    </source>
</evidence>
<feature type="transmembrane region" description="Helical" evidence="8">
    <location>
        <begin position="12"/>
        <end position="34"/>
    </location>
</feature>
<evidence type="ECO:0000256" key="3">
    <source>
        <dbReference type="ARBA" id="ARBA00022448"/>
    </source>
</evidence>
<dbReference type="PROSITE" id="PS50928">
    <property type="entry name" value="ABC_TM1"/>
    <property type="match status" value="1"/>
</dbReference>
<organism evidence="10 11">
    <name type="scientific">Paenirhodobacter enshiensis</name>
    <dbReference type="NCBI Taxonomy" id="1105367"/>
    <lineage>
        <taxon>Bacteria</taxon>
        <taxon>Pseudomonadati</taxon>
        <taxon>Pseudomonadota</taxon>
        <taxon>Alphaproteobacteria</taxon>
        <taxon>Rhodobacterales</taxon>
        <taxon>Rhodobacter group</taxon>
        <taxon>Paenirhodobacter</taxon>
    </lineage>
</organism>
<dbReference type="Pfam" id="PF00528">
    <property type="entry name" value="BPD_transp_1"/>
    <property type="match status" value="1"/>
</dbReference>
<dbReference type="OrthoDB" id="6496035at2"/>
<name>A0A086Y3N4_9RHOB</name>
<feature type="transmembrane region" description="Helical" evidence="8">
    <location>
        <begin position="65"/>
        <end position="87"/>
    </location>
</feature>
<accession>A0A086Y3N4</accession>
<dbReference type="PANTHER" id="PTHR43848:SF2">
    <property type="entry name" value="PUTRESCINE TRANSPORT SYSTEM PERMEASE PROTEIN POTI"/>
    <property type="match status" value="1"/>
</dbReference>
<evidence type="ECO:0000313" key="10">
    <source>
        <dbReference type="EMBL" id="KFI28884.1"/>
    </source>
</evidence>
<feature type="transmembrane region" description="Helical" evidence="8">
    <location>
        <begin position="207"/>
        <end position="226"/>
    </location>
</feature>
<keyword evidence="4" id="KW-1003">Cell membrane</keyword>
<dbReference type="RefSeq" id="WP_036635354.1">
    <property type="nucleotide sequence ID" value="NZ_JFZB01000005.1"/>
</dbReference>
<evidence type="ECO:0000256" key="4">
    <source>
        <dbReference type="ARBA" id="ARBA00022475"/>
    </source>
</evidence>
<dbReference type="InterPro" id="IPR000515">
    <property type="entry name" value="MetI-like"/>
</dbReference>